<keyword evidence="6" id="KW-0804">Transcription</keyword>
<comment type="caution">
    <text evidence="10">The sequence shown here is derived from an EMBL/GenBank/DDBJ whole genome shotgun (WGS) entry which is preliminary data.</text>
</comment>
<dbReference type="InterPro" id="IPR001138">
    <property type="entry name" value="Zn2Cys6_DnaBD"/>
</dbReference>
<evidence type="ECO:0000256" key="7">
    <source>
        <dbReference type="ARBA" id="ARBA00023242"/>
    </source>
</evidence>
<comment type="subcellular location">
    <subcellularLocation>
        <location evidence="1">Nucleus</location>
    </subcellularLocation>
</comment>
<sequence>MAPPLAKKAKLAGKDRVIRACDVCRKRKVKCDGDQPCSSCMTASTVCIYNGVAFPHVKSFYHRDNDLYRELRLLYKSAKALSRNEKIKASGQLCKTLTEIENSISNLQSQVDLDINDETIADYDGEGSLERQFIETSTVRLNRFSNVDMTKNNVPNITPYFGIYSTLAIFSKYGFSWMFKKLMSYSNNTSTRETMYIYMKFLDMAQLHYEEDINQKTTPIEWCFDKYAVNCDCKTLDGLFAILNIQVNPTKNDDILTKDVYEELARRPIEFFSKLIEYAWETCYLYYTGVGQSFQMSSKIFELEDIMTCLALEFSSKILYADMHHEIIIPATLRWVRICHWHEELYTVGKFLACAIRRALDLGLNSWEYYISLPEVAAEKNRLIWWECYWWDKWFSLSAGKSPLIDDAKITCLLPRRLMESGLDESMTCLEMMERCNFRHMSESEIRIFGYIMLGKYIEYINSEILFKKEYTDYRLFASVKKPIDVTINKFYDEYRSAIDLLNKMENFFVSLTGVDVDTDELTEFMTYFIETKMKCLIAMGSLIYRLKGVEVSGSELLDKCLKISLTNIYQCSLTGLRRVSNFNSFLIERYLLHINLMILNLMLSIIESPENEPVENILLMCNVVHLLGNANALKNCSNSKNMPLSELICRQSLSLSYICCRVYVQLAVKRNSSISEEEILRVLQRSNPHFATIYNQLNDISSDIFKSLLELNVAGSYQAHLIDHFREMMGDKILQKMKQLESEVQSSATPSSIEATSTVSSTVHQDHIDTNYKMNGGPAQELQDVTFEALLNSDSFASVYTDFLESLDLRKPSGNDTMPSLSLDHHADMNNPSL</sequence>
<dbReference type="EMBL" id="LLZZ01000181">
    <property type="protein sequence ID" value="KTA95736.1"/>
    <property type="molecule type" value="Genomic_DNA"/>
</dbReference>
<dbReference type="Pfam" id="PF00172">
    <property type="entry name" value="Zn_clus"/>
    <property type="match status" value="1"/>
</dbReference>
<dbReference type="VEuPathDB" id="FungiDB:GWK60_F08723"/>
<keyword evidence="7" id="KW-0539">Nucleus</keyword>
<feature type="domain" description="Zn(2)-C6 fungal-type" evidence="9">
    <location>
        <begin position="20"/>
        <end position="49"/>
    </location>
</feature>
<evidence type="ECO:0000256" key="2">
    <source>
        <dbReference type="ARBA" id="ARBA00022723"/>
    </source>
</evidence>
<dbReference type="CDD" id="cd00067">
    <property type="entry name" value="GAL4"/>
    <property type="match status" value="1"/>
</dbReference>
<dbReference type="Gene3D" id="4.10.240.10">
    <property type="entry name" value="Zn(2)-C6 fungal-type DNA-binding domain"/>
    <property type="match status" value="1"/>
</dbReference>
<accession>A0A0W0DSD0</accession>
<keyword evidence="3" id="KW-0862">Zinc</keyword>
<dbReference type="GO" id="GO:0006351">
    <property type="term" value="P:DNA-templated transcription"/>
    <property type="evidence" value="ECO:0007669"/>
    <property type="project" value="InterPro"/>
</dbReference>
<gene>
    <name evidence="10" type="ORF">AO440_001489</name>
</gene>
<evidence type="ECO:0000256" key="8">
    <source>
        <dbReference type="SAM" id="MobiDB-lite"/>
    </source>
</evidence>
<keyword evidence="5" id="KW-0238">DNA-binding</keyword>
<evidence type="ECO:0000256" key="4">
    <source>
        <dbReference type="ARBA" id="ARBA00023015"/>
    </source>
</evidence>
<dbReference type="OrthoDB" id="5600212at2759"/>
<evidence type="ECO:0000259" key="9">
    <source>
        <dbReference type="PROSITE" id="PS50048"/>
    </source>
</evidence>
<dbReference type="InterPro" id="IPR050987">
    <property type="entry name" value="AtrR-like"/>
</dbReference>
<dbReference type="OMA" id="GLNRWEY"/>
<organism evidence="10 11">
    <name type="scientific">Candida glabrata</name>
    <name type="common">Yeast</name>
    <name type="synonym">Torulopsis glabrata</name>
    <dbReference type="NCBI Taxonomy" id="5478"/>
    <lineage>
        <taxon>Eukaryota</taxon>
        <taxon>Fungi</taxon>
        <taxon>Dikarya</taxon>
        <taxon>Ascomycota</taxon>
        <taxon>Saccharomycotina</taxon>
        <taxon>Saccharomycetes</taxon>
        <taxon>Saccharomycetales</taxon>
        <taxon>Saccharomycetaceae</taxon>
        <taxon>Nakaseomyces</taxon>
    </lineage>
</organism>
<dbReference type="GO" id="GO:0008270">
    <property type="term" value="F:zinc ion binding"/>
    <property type="evidence" value="ECO:0007669"/>
    <property type="project" value="InterPro"/>
</dbReference>
<protein>
    <submittedName>
        <fullName evidence="10">Putative transcriptional regulatory protein</fullName>
    </submittedName>
</protein>
<keyword evidence="4" id="KW-0805">Transcription regulation</keyword>
<dbReference type="PROSITE" id="PS50048">
    <property type="entry name" value="ZN2_CY6_FUNGAL_2"/>
    <property type="match status" value="1"/>
</dbReference>
<dbReference type="PANTHER" id="PTHR46910:SF37">
    <property type="entry name" value="ZN(II)2CYS6 TRANSCRIPTION FACTOR (EUROFUNG)"/>
    <property type="match status" value="1"/>
</dbReference>
<evidence type="ECO:0000313" key="11">
    <source>
        <dbReference type="Proteomes" id="UP000054886"/>
    </source>
</evidence>
<dbReference type="PROSITE" id="PS00463">
    <property type="entry name" value="ZN2_CY6_FUNGAL_1"/>
    <property type="match status" value="1"/>
</dbReference>
<dbReference type="Pfam" id="PF04082">
    <property type="entry name" value="Fungal_trans"/>
    <property type="match status" value="1"/>
</dbReference>
<dbReference type="PANTHER" id="PTHR46910">
    <property type="entry name" value="TRANSCRIPTION FACTOR PDR1"/>
    <property type="match status" value="1"/>
</dbReference>
<proteinExistence type="predicted"/>
<dbReference type="VEuPathDB" id="FungiDB:GVI51_F08767"/>
<dbReference type="GO" id="GO:0045944">
    <property type="term" value="P:positive regulation of transcription by RNA polymerase II"/>
    <property type="evidence" value="ECO:0007669"/>
    <property type="project" value="UniProtKB-ARBA"/>
</dbReference>
<dbReference type="PhylomeDB" id="A0A0W0DSD0"/>
<dbReference type="CDD" id="cd12148">
    <property type="entry name" value="fungal_TF_MHR"/>
    <property type="match status" value="1"/>
</dbReference>
<dbReference type="VEuPathDB" id="FungiDB:B1J91_F09229g"/>
<evidence type="ECO:0000313" key="10">
    <source>
        <dbReference type="EMBL" id="KTA95736.1"/>
    </source>
</evidence>
<evidence type="ECO:0000256" key="3">
    <source>
        <dbReference type="ARBA" id="ARBA00022833"/>
    </source>
</evidence>
<dbReference type="VEuPathDB" id="FungiDB:GW608_F08723"/>
<dbReference type="GO" id="GO:0005634">
    <property type="term" value="C:nucleus"/>
    <property type="evidence" value="ECO:0007669"/>
    <property type="project" value="UniProtKB-SubCell"/>
</dbReference>
<dbReference type="SMART" id="SM00906">
    <property type="entry name" value="Fungal_trans"/>
    <property type="match status" value="1"/>
</dbReference>
<feature type="region of interest" description="Disordered" evidence="8">
    <location>
        <begin position="815"/>
        <end position="835"/>
    </location>
</feature>
<dbReference type="AlphaFoldDB" id="A0A0W0DSD0"/>
<dbReference type="GO" id="GO:0000981">
    <property type="term" value="F:DNA-binding transcription factor activity, RNA polymerase II-specific"/>
    <property type="evidence" value="ECO:0007669"/>
    <property type="project" value="InterPro"/>
</dbReference>
<dbReference type="GO" id="GO:0003677">
    <property type="term" value="F:DNA binding"/>
    <property type="evidence" value="ECO:0007669"/>
    <property type="project" value="UniProtKB-KW"/>
</dbReference>
<dbReference type="VEuPathDB" id="FungiDB:CAGL0F09229g"/>
<evidence type="ECO:0000256" key="1">
    <source>
        <dbReference type="ARBA" id="ARBA00004123"/>
    </source>
</evidence>
<reference evidence="10 11" key="1">
    <citation type="submission" date="2015-10" db="EMBL/GenBank/DDBJ databases">
        <title>Draft genomes sequences of Candida glabrata isolates 1A, 1B, 2A, 2B, 3A and 3B.</title>
        <authorList>
            <person name="Haavelsrud O.E."/>
            <person name="Gaustad P."/>
        </authorList>
    </citation>
    <scope>NUCLEOTIDE SEQUENCE [LARGE SCALE GENOMIC DNA]</scope>
    <source>
        <strain evidence="10">910700640</strain>
    </source>
</reference>
<evidence type="ECO:0000256" key="5">
    <source>
        <dbReference type="ARBA" id="ARBA00023125"/>
    </source>
</evidence>
<dbReference type="SMART" id="SM00066">
    <property type="entry name" value="GAL4"/>
    <property type="match status" value="1"/>
</dbReference>
<dbReference type="InterPro" id="IPR007219">
    <property type="entry name" value="XnlR_reg_dom"/>
</dbReference>
<evidence type="ECO:0000256" key="6">
    <source>
        <dbReference type="ARBA" id="ARBA00023163"/>
    </source>
</evidence>
<dbReference type="Proteomes" id="UP000054886">
    <property type="component" value="Unassembled WGS sequence"/>
</dbReference>
<dbReference type="SUPFAM" id="SSF57701">
    <property type="entry name" value="Zn2/Cys6 DNA-binding domain"/>
    <property type="match status" value="1"/>
</dbReference>
<name>A0A0W0DSD0_CANGB</name>
<keyword evidence="2" id="KW-0479">Metal-binding</keyword>
<dbReference type="InterPro" id="IPR036864">
    <property type="entry name" value="Zn2-C6_fun-type_DNA-bd_sf"/>
</dbReference>